<name>A0A6A4Q2I7_LUPAL</name>
<dbReference type="EMBL" id="WOCE01000009">
    <property type="protein sequence ID" value="KAE9607726.1"/>
    <property type="molecule type" value="Genomic_DNA"/>
</dbReference>
<dbReference type="Proteomes" id="UP000447434">
    <property type="component" value="Chromosome 9"/>
</dbReference>
<sequence>MGGNVGGLCVEVVKDCVCEKSCVFPYAFLCSLCSFFIGYSVANICLFRISSSFFIMLEIPFHICNSF</sequence>
<keyword evidence="1" id="KW-1133">Transmembrane helix</keyword>
<organism evidence="2 3">
    <name type="scientific">Lupinus albus</name>
    <name type="common">White lupine</name>
    <name type="synonym">Lupinus termis</name>
    <dbReference type="NCBI Taxonomy" id="3870"/>
    <lineage>
        <taxon>Eukaryota</taxon>
        <taxon>Viridiplantae</taxon>
        <taxon>Streptophyta</taxon>
        <taxon>Embryophyta</taxon>
        <taxon>Tracheophyta</taxon>
        <taxon>Spermatophyta</taxon>
        <taxon>Magnoliopsida</taxon>
        <taxon>eudicotyledons</taxon>
        <taxon>Gunneridae</taxon>
        <taxon>Pentapetalae</taxon>
        <taxon>rosids</taxon>
        <taxon>fabids</taxon>
        <taxon>Fabales</taxon>
        <taxon>Fabaceae</taxon>
        <taxon>Papilionoideae</taxon>
        <taxon>50 kb inversion clade</taxon>
        <taxon>genistoids sensu lato</taxon>
        <taxon>core genistoids</taxon>
        <taxon>Genisteae</taxon>
        <taxon>Lupinus</taxon>
    </lineage>
</organism>
<evidence type="ECO:0000313" key="2">
    <source>
        <dbReference type="EMBL" id="KAE9607726.1"/>
    </source>
</evidence>
<feature type="transmembrane region" description="Helical" evidence="1">
    <location>
        <begin position="23"/>
        <end position="47"/>
    </location>
</feature>
<comment type="caution">
    <text evidence="2">The sequence shown here is derived from an EMBL/GenBank/DDBJ whole genome shotgun (WGS) entry which is preliminary data.</text>
</comment>
<reference evidence="3" key="1">
    <citation type="journal article" date="2020" name="Nat. Commun.">
        <title>Genome sequence of the cluster root forming white lupin.</title>
        <authorList>
            <person name="Hufnagel B."/>
            <person name="Marques A."/>
            <person name="Soriano A."/>
            <person name="Marques L."/>
            <person name="Divol F."/>
            <person name="Doumas P."/>
            <person name="Sallet E."/>
            <person name="Mancinotti D."/>
            <person name="Carrere S."/>
            <person name="Marande W."/>
            <person name="Arribat S."/>
            <person name="Keller J."/>
            <person name="Huneau C."/>
            <person name="Blein T."/>
            <person name="Aime D."/>
            <person name="Laguerre M."/>
            <person name="Taylor J."/>
            <person name="Schubert V."/>
            <person name="Nelson M."/>
            <person name="Geu-Flores F."/>
            <person name="Crespi M."/>
            <person name="Gallardo-Guerrero K."/>
            <person name="Delaux P.-M."/>
            <person name="Salse J."/>
            <person name="Berges H."/>
            <person name="Guyot R."/>
            <person name="Gouzy J."/>
            <person name="Peret B."/>
        </authorList>
    </citation>
    <scope>NUCLEOTIDE SEQUENCE [LARGE SCALE GENOMIC DNA]</scope>
    <source>
        <strain evidence="3">cv. Amiga</strain>
    </source>
</reference>
<keyword evidence="1" id="KW-0472">Membrane</keyword>
<dbReference type="AlphaFoldDB" id="A0A6A4Q2I7"/>
<proteinExistence type="predicted"/>
<evidence type="ECO:0000256" key="1">
    <source>
        <dbReference type="SAM" id="Phobius"/>
    </source>
</evidence>
<accession>A0A6A4Q2I7</accession>
<keyword evidence="3" id="KW-1185">Reference proteome</keyword>
<gene>
    <name evidence="2" type="ORF">Lalb_Chr09g0333201</name>
</gene>
<keyword evidence="1" id="KW-0812">Transmembrane</keyword>
<evidence type="ECO:0000313" key="3">
    <source>
        <dbReference type="Proteomes" id="UP000447434"/>
    </source>
</evidence>
<protein>
    <submittedName>
        <fullName evidence="2">Uncharacterized protein</fullName>
    </submittedName>
</protein>